<name>A0ABN9UGY2_9DINO</name>
<evidence type="ECO:0000313" key="3">
    <source>
        <dbReference type="Proteomes" id="UP001189429"/>
    </source>
</evidence>
<evidence type="ECO:0000256" key="1">
    <source>
        <dbReference type="SAM" id="MobiDB-lite"/>
    </source>
</evidence>
<organism evidence="2 3">
    <name type="scientific">Prorocentrum cordatum</name>
    <dbReference type="NCBI Taxonomy" id="2364126"/>
    <lineage>
        <taxon>Eukaryota</taxon>
        <taxon>Sar</taxon>
        <taxon>Alveolata</taxon>
        <taxon>Dinophyceae</taxon>
        <taxon>Prorocentrales</taxon>
        <taxon>Prorocentraceae</taxon>
        <taxon>Prorocentrum</taxon>
    </lineage>
</organism>
<feature type="compositionally biased region" description="Pro residues" evidence="1">
    <location>
        <begin position="161"/>
        <end position="172"/>
    </location>
</feature>
<comment type="caution">
    <text evidence="2">The sequence shown here is derived from an EMBL/GenBank/DDBJ whole genome shotgun (WGS) entry which is preliminary data.</text>
</comment>
<dbReference type="EMBL" id="CAUYUJ010015799">
    <property type="protein sequence ID" value="CAK0858196.1"/>
    <property type="molecule type" value="Genomic_DNA"/>
</dbReference>
<evidence type="ECO:0008006" key="4">
    <source>
        <dbReference type="Google" id="ProtNLM"/>
    </source>
</evidence>
<evidence type="ECO:0000313" key="2">
    <source>
        <dbReference type="EMBL" id="CAK0858196.1"/>
    </source>
</evidence>
<protein>
    <recommendedName>
        <fullName evidence="4">C3H1-type domain-containing protein</fullName>
    </recommendedName>
</protein>
<feature type="region of interest" description="Disordered" evidence="1">
    <location>
        <begin position="154"/>
        <end position="186"/>
    </location>
</feature>
<dbReference type="Proteomes" id="UP001189429">
    <property type="component" value="Unassembled WGS sequence"/>
</dbReference>
<proteinExistence type="predicted"/>
<accession>A0ABN9UGY2</accession>
<gene>
    <name evidence="2" type="ORF">PCOR1329_LOCUS48060</name>
</gene>
<sequence length="338" mass="35777">MAFARGATMAPHTFGPPGLERCAGGTFQGDDVLLRVKSSILRGTHTQSAPLPVPCGPLLPPGFEDTPLPPGLEDTDCSAAAEDEGGTFQGDDVLFREPAASRGSVLHGDGRCVPCAWYWKAEGCRSGAACRRCHLCPAGEIKARRKVKNSLLRGMSKQSVPPAPWLPSPPPGLEDTDGSGSSAAAEDEGIMGAAAQKPVDLRGFLDQSGAFVEKQLSETSSEQDLTGIVMPEAVGLRGILLRSNLPMEEKMGPPGLCGQAPARVMEPMLSSGSVLHSLGRCEPCAWFWRPGGCRSGQECRRCHLCPEGEVKARRKAKNVALKVILGKMTSHGVTIHIH</sequence>
<keyword evidence="3" id="KW-1185">Reference proteome</keyword>
<reference evidence="2" key="1">
    <citation type="submission" date="2023-10" db="EMBL/GenBank/DDBJ databases">
        <authorList>
            <person name="Chen Y."/>
            <person name="Shah S."/>
            <person name="Dougan E. K."/>
            <person name="Thang M."/>
            <person name="Chan C."/>
        </authorList>
    </citation>
    <scope>NUCLEOTIDE SEQUENCE [LARGE SCALE GENOMIC DNA]</scope>
</reference>